<dbReference type="Gene3D" id="3.90.1200.10">
    <property type="match status" value="1"/>
</dbReference>
<keyword evidence="3" id="KW-0808">Transferase</keyword>
<name>A0A0C3A5Q9_RHOER</name>
<dbReference type="AlphaFoldDB" id="A0A0C3A5Q9"/>
<comment type="similarity">
    <text evidence="1">Belongs to the pseudomonas-type ThrB family.</text>
</comment>
<dbReference type="PANTHER" id="PTHR21064:SF6">
    <property type="entry name" value="AMINOGLYCOSIDE PHOSPHOTRANSFERASE DOMAIN-CONTAINING PROTEIN"/>
    <property type="match status" value="1"/>
</dbReference>
<dbReference type="InterPro" id="IPR002575">
    <property type="entry name" value="Aminoglycoside_PTrfase"/>
</dbReference>
<dbReference type="SUPFAM" id="SSF56112">
    <property type="entry name" value="Protein kinase-like (PK-like)"/>
    <property type="match status" value="1"/>
</dbReference>
<proteinExistence type="inferred from homology"/>
<sequence>MLPLGLSMLGESVEPEAALEERFGFNSFGAATRWVSAVLEQTWGLTALECSRMAISDQNAIVWVASDRGGLVVKWSRATERFANLEASTRLLSALAAQGVPVPSPITSLNGLDRETLLVREILLDRETLEGPSCAVSFTVLPELAGEWLNVQDHAAVRSAGACLAEIHRTLGATHVDGSVFSSRSTGLKERIGVWLENFDRGFAPDATRRLVDLLARVSELDDQTRLVHNDFRAANILTRNSQTTGVLDFDDVVIDHRVSDLAKASVYLGTLFTDWRPTPIAVRQSLRAGYESVRPLSRSETEWFEILELWHGLMAIPGENDTAGWASAL</sequence>
<gene>
    <name evidence="3" type="ORF">BS297_03655</name>
</gene>
<dbReference type="EMBL" id="MRBO01000132">
    <property type="protein sequence ID" value="KAB2586758.1"/>
    <property type="molecule type" value="Genomic_DNA"/>
</dbReference>
<dbReference type="Pfam" id="PF01636">
    <property type="entry name" value="APH"/>
    <property type="match status" value="1"/>
</dbReference>
<dbReference type="InterPro" id="IPR011009">
    <property type="entry name" value="Kinase-like_dom_sf"/>
</dbReference>
<feature type="domain" description="Aminoglycoside phosphotransferase" evidence="2">
    <location>
        <begin position="59"/>
        <end position="296"/>
    </location>
</feature>
<dbReference type="Proteomes" id="UP000325576">
    <property type="component" value="Unassembled WGS sequence"/>
</dbReference>
<evidence type="ECO:0000256" key="1">
    <source>
        <dbReference type="ARBA" id="ARBA00038240"/>
    </source>
</evidence>
<evidence type="ECO:0000313" key="3">
    <source>
        <dbReference type="EMBL" id="KAB2586758.1"/>
    </source>
</evidence>
<evidence type="ECO:0000313" key="4">
    <source>
        <dbReference type="Proteomes" id="UP000325576"/>
    </source>
</evidence>
<dbReference type="InterPro" id="IPR050249">
    <property type="entry name" value="Pseudomonas-type_ThrB"/>
</dbReference>
<comment type="caution">
    <text evidence="3">The sequence shown here is derived from an EMBL/GenBank/DDBJ whole genome shotgun (WGS) entry which is preliminary data.</text>
</comment>
<protein>
    <submittedName>
        <fullName evidence="3">Aminoglycoside phosphotransferase</fullName>
    </submittedName>
</protein>
<dbReference type="PANTHER" id="PTHR21064">
    <property type="entry name" value="AMINOGLYCOSIDE PHOSPHOTRANSFERASE DOMAIN-CONTAINING PROTEIN-RELATED"/>
    <property type="match status" value="1"/>
</dbReference>
<organism evidence="3 4">
    <name type="scientific">Rhodococcus erythropolis</name>
    <name type="common">Arthrobacter picolinophilus</name>
    <dbReference type="NCBI Taxonomy" id="1833"/>
    <lineage>
        <taxon>Bacteria</taxon>
        <taxon>Bacillati</taxon>
        <taxon>Actinomycetota</taxon>
        <taxon>Actinomycetes</taxon>
        <taxon>Mycobacteriales</taxon>
        <taxon>Nocardiaceae</taxon>
        <taxon>Rhodococcus</taxon>
        <taxon>Rhodococcus erythropolis group</taxon>
    </lineage>
</organism>
<evidence type="ECO:0000259" key="2">
    <source>
        <dbReference type="Pfam" id="PF01636"/>
    </source>
</evidence>
<dbReference type="GO" id="GO:0019202">
    <property type="term" value="F:amino acid kinase activity"/>
    <property type="evidence" value="ECO:0007669"/>
    <property type="project" value="TreeGrafter"/>
</dbReference>
<reference evidence="3 4" key="1">
    <citation type="journal article" date="2017" name="Poromechanics V (2013)">
        <title>Genomic Characterization of the Arsenic-Tolerant Actinobacterium, &lt;i&gt;Rhodococcus erythropolis&lt;/i&gt; S43.</title>
        <authorList>
            <person name="Retamal-Morales G."/>
            <person name="Mehnert M."/>
            <person name="Schwabe R."/>
            <person name="Tischler D."/>
            <person name="Schloemann M."/>
            <person name="Levican G.J."/>
        </authorList>
    </citation>
    <scope>NUCLEOTIDE SEQUENCE [LARGE SCALE GENOMIC DNA]</scope>
    <source>
        <strain evidence="3 4">S43</strain>
    </source>
</reference>
<accession>A0A0C3A5Q9</accession>